<organism evidence="2 3">
    <name type="scientific">Piromyces finnis</name>
    <dbReference type="NCBI Taxonomy" id="1754191"/>
    <lineage>
        <taxon>Eukaryota</taxon>
        <taxon>Fungi</taxon>
        <taxon>Fungi incertae sedis</taxon>
        <taxon>Chytridiomycota</taxon>
        <taxon>Chytridiomycota incertae sedis</taxon>
        <taxon>Neocallimastigomycetes</taxon>
        <taxon>Neocallimastigales</taxon>
        <taxon>Neocallimastigaceae</taxon>
        <taxon>Piromyces</taxon>
    </lineage>
</organism>
<name>A0A1Y1UYG1_9FUNG</name>
<reference evidence="2 3" key="1">
    <citation type="submission" date="2016-08" db="EMBL/GenBank/DDBJ databases">
        <title>Genomes of anaerobic fungi encode conserved fungal cellulosomes for biomass hydrolysis.</title>
        <authorList>
            <consortium name="DOE Joint Genome Institute"/>
            <person name="Haitjema C.H."/>
            <person name="Gilmore S.P."/>
            <person name="Henske J.K."/>
            <person name="Solomon K.V."/>
            <person name="De Groot R."/>
            <person name="Kuo A."/>
            <person name="Mondo S.J."/>
            <person name="Salamov A.A."/>
            <person name="Labutti K."/>
            <person name="Zhao Z."/>
            <person name="Chiniquy J."/>
            <person name="Barry K."/>
            <person name="Brewer H.M."/>
            <person name="Purvine S.O."/>
            <person name="Wright A.T."/>
            <person name="Boxma B."/>
            <person name="Van Alen T."/>
            <person name="Hackstein J.H."/>
            <person name="Baker S.E."/>
            <person name="Grigoriev I.V."/>
            <person name="O'Malley M.A."/>
        </authorList>
    </citation>
    <scope>NUCLEOTIDE SEQUENCE [LARGE SCALE GENOMIC DNA]</scope>
    <source>
        <strain evidence="3">finn</strain>
    </source>
</reference>
<comment type="caution">
    <text evidence="2">The sequence shown here is derived from an EMBL/GenBank/DDBJ whole genome shotgun (WGS) entry which is preliminary data.</text>
</comment>
<keyword evidence="1" id="KW-0812">Transmembrane</keyword>
<feature type="transmembrane region" description="Helical" evidence="1">
    <location>
        <begin position="78"/>
        <end position="97"/>
    </location>
</feature>
<keyword evidence="1" id="KW-0472">Membrane</keyword>
<proteinExistence type="predicted"/>
<dbReference type="OrthoDB" id="2155277at2759"/>
<keyword evidence="1" id="KW-1133">Transmembrane helix</keyword>
<gene>
    <name evidence="2" type="ORF">BCR36DRAFT_374241</name>
</gene>
<accession>A0A1Y1UYG1</accession>
<keyword evidence="3" id="KW-1185">Reference proteome</keyword>
<evidence type="ECO:0000313" key="2">
    <source>
        <dbReference type="EMBL" id="ORX42839.1"/>
    </source>
</evidence>
<reference evidence="2 3" key="2">
    <citation type="submission" date="2016-08" db="EMBL/GenBank/DDBJ databases">
        <title>Pervasive Adenine N6-methylation of Active Genes in Fungi.</title>
        <authorList>
            <consortium name="DOE Joint Genome Institute"/>
            <person name="Mondo S.J."/>
            <person name="Dannebaum R.O."/>
            <person name="Kuo R.C."/>
            <person name="Labutti K."/>
            <person name="Haridas S."/>
            <person name="Kuo A."/>
            <person name="Salamov A."/>
            <person name="Ahrendt S.R."/>
            <person name="Lipzen A."/>
            <person name="Sullivan W."/>
            <person name="Andreopoulos W.B."/>
            <person name="Clum A."/>
            <person name="Lindquist E."/>
            <person name="Daum C."/>
            <person name="Ramamoorthy G.K."/>
            <person name="Gryganskyi A."/>
            <person name="Culley D."/>
            <person name="Magnuson J.K."/>
            <person name="James T.Y."/>
            <person name="O'Malley M.A."/>
            <person name="Stajich J.E."/>
            <person name="Spatafora J.W."/>
            <person name="Visel A."/>
            <person name="Grigoriev I.V."/>
        </authorList>
    </citation>
    <scope>NUCLEOTIDE SEQUENCE [LARGE SCALE GENOMIC DNA]</scope>
    <source>
        <strain evidence="3">finn</strain>
    </source>
</reference>
<dbReference type="STRING" id="1754191.A0A1Y1UYG1"/>
<dbReference type="AlphaFoldDB" id="A0A1Y1UYG1"/>
<feature type="transmembrane region" description="Helical" evidence="1">
    <location>
        <begin position="54"/>
        <end position="72"/>
    </location>
</feature>
<sequence length="179" mass="21750">MDNLISQYLLMKQINQKVILLLDNIIIMMTFSYISRVQLKRQPYYSTSINNYKFATYFTLSSFSIYTTLLALFNFNNFQFIADSSPFIILILFIGSYKYNNYYHKKMLHRIYKKYQEKKIVNDLKQSIDNNPENVEMKNIYNSVERITKEVYVKKEIKVFCNYYECEIASRFLRYKYKL</sequence>
<dbReference type="EMBL" id="MCFH01000059">
    <property type="protein sequence ID" value="ORX42839.1"/>
    <property type="molecule type" value="Genomic_DNA"/>
</dbReference>
<evidence type="ECO:0000256" key="1">
    <source>
        <dbReference type="SAM" id="Phobius"/>
    </source>
</evidence>
<protein>
    <submittedName>
        <fullName evidence="2">Uncharacterized protein</fullName>
    </submittedName>
</protein>
<dbReference type="Proteomes" id="UP000193719">
    <property type="component" value="Unassembled WGS sequence"/>
</dbReference>
<feature type="transmembrane region" description="Helical" evidence="1">
    <location>
        <begin position="14"/>
        <end position="34"/>
    </location>
</feature>
<evidence type="ECO:0000313" key="3">
    <source>
        <dbReference type="Proteomes" id="UP000193719"/>
    </source>
</evidence>